<reference evidence="2" key="1">
    <citation type="submission" date="2021-06" db="EMBL/GenBank/DDBJ databases">
        <title>Comparative genomics, transcriptomics and evolutionary studies reveal genomic signatures of adaptation to plant cell wall in hemibiotrophic fungi.</title>
        <authorList>
            <consortium name="DOE Joint Genome Institute"/>
            <person name="Baroncelli R."/>
            <person name="Diaz J.F."/>
            <person name="Benocci T."/>
            <person name="Peng M."/>
            <person name="Battaglia E."/>
            <person name="Haridas S."/>
            <person name="Andreopoulos W."/>
            <person name="Labutti K."/>
            <person name="Pangilinan J."/>
            <person name="Floch G.L."/>
            <person name="Makela M.R."/>
            <person name="Henrissat B."/>
            <person name="Grigoriev I.V."/>
            <person name="Crouch J.A."/>
            <person name="De Vries R.P."/>
            <person name="Sukno S.A."/>
            <person name="Thon M.R."/>
        </authorList>
    </citation>
    <scope>NUCLEOTIDE SEQUENCE</scope>
    <source>
        <strain evidence="2">CBS 193.32</strain>
    </source>
</reference>
<evidence type="ECO:0000313" key="3">
    <source>
        <dbReference type="Proteomes" id="UP001224890"/>
    </source>
</evidence>
<keyword evidence="3" id="KW-1185">Reference proteome</keyword>
<feature type="region of interest" description="Disordered" evidence="1">
    <location>
        <begin position="1"/>
        <end position="44"/>
    </location>
</feature>
<dbReference type="EMBL" id="JAHMHR010000030">
    <property type="protein sequence ID" value="KAK1673525.1"/>
    <property type="molecule type" value="Genomic_DNA"/>
</dbReference>
<accession>A0AAJ0EVS2</accession>
<protein>
    <submittedName>
        <fullName evidence="2">Uncharacterized protein</fullName>
    </submittedName>
</protein>
<gene>
    <name evidence="2" type="ORF">BDP55DRAFT_218563</name>
</gene>
<feature type="compositionally biased region" description="Polar residues" evidence="1">
    <location>
        <begin position="23"/>
        <end position="41"/>
    </location>
</feature>
<dbReference type="GeneID" id="85450580"/>
<dbReference type="RefSeq" id="XP_060427528.1">
    <property type="nucleotide sequence ID" value="XM_060566054.1"/>
</dbReference>
<organism evidence="2 3">
    <name type="scientific">Colletotrichum godetiae</name>
    <dbReference type="NCBI Taxonomy" id="1209918"/>
    <lineage>
        <taxon>Eukaryota</taxon>
        <taxon>Fungi</taxon>
        <taxon>Dikarya</taxon>
        <taxon>Ascomycota</taxon>
        <taxon>Pezizomycotina</taxon>
        <taxon>Sordariomycetes</taxon>
        <taxon>Hypocreomycetidae</taxon>
        <taxon>Glomerellales</taxon>
        <taxon>Glomerellaceae</taxon>
        <taxon>Colletotrichum</taxon>
        <taxon>Colletotrichum acutatum species complex</taxon>
    </lineage>
</organism>
<proteinExistence type="predicted"/>
<dbReference type="AlphaFoldDB" id="A0AAJ0EVS2"/>
<evidence type="ECO:0000256" key="1">
    <source>
        <dbReference type="SAM" id="MobiDB-lite"/>
    </source>
</evidence>
<name>A0AAJ0EVS2_9PEZI</name>
<evidence type="ECO:0000313" key="2">
    <source>
        <dbReference type="EMBL" id="KAK1673525.1"/>
    </source>
</evidence>
<sequence length="67" mass="6970">MARPGGQGSGSLRTGLRKLPDSPASNDTQTQTRQGTLTNQIRPPAALLAQSVERETLNLKVAGSTPA</sequence>
<comment type="caution">
    <text evidence="2">The sequence shown here is derived from an EMBL/GenBank/DDBJ whole genome shotgun (WGS) entry which is preliminary data.</text>
</comment>
<dbReference type="Proteomes" id="UP001224890">
    <property type="component" value="Unassembled WGS sequence"/>
</dbReference>